<dbReference type="PANTHER" id="PTHR15681:SF1">
    <property type="entry name" value="MAD2L1-BINDING PROTEIN"/>
    <property type="match status" value="1"/>
</dbReference>
<feature type="region of interest" description="Disordered" evidence="1">
    <location>
        <begin position="67"/>
        <end position="93"/>
    </location>
</feature>
<dbReference type="GO" id="GO:0007096">
    <property type="term" value="P:regulation of exit from mitosis"/>
    <property type="evidence" value="ECO:0007669"/>
    <property type="project" value="InterPro"/>
</dbReference>
<organism evidence="2 3">
    <name type="scientific">Hyalella azteca</name>
    <name type="common">Amphipod</name>
    <dbReference type="NCBI Taxonomy" id="294128"/>
    <lineage>
        <taxon>Eukaryota</taxon>
        <taxon>Metazoa</taxon>
        <taxon>Ecdysozoa</taxon>
        <taxon>Arthropoda</taxon>
        <taxon>Crustacea</taxon>
        <taxon>Multicrustacea</taxon>
        <taxon>Malacostraca</taxon>
        <taxon>Eumalacostraca</taxon>
        <taxon>Peracarida</taxon>
        <taxon>Amphipoda</taxon>
        <taxon>Senticaudata</taxon>
        <taxon>Talitrida</taxon>
        <taxon>Talitroidea</taxon>
        <taxon>Hyalellidae</taxon>
        <taxon>Hyalella</taxon>
    </lineage>
</organism>
<reference evidence="3" key="1">
    <citation type="submission" date="2025-08" db="UniProtKB">
        <authorList>
            <consortium name="RefSeq"/>
        </authorList>
    </citation>
    <scope>IDENTIFICATION</scope>
    <source>
        <tissue evidence="3">Whole organism</tissue>
    </source>
</reference>
<dbReference type="Proteomes" id="UP000694843">
    <property type="component" value="Unplaced"/>
</dbReference>
<proteinExistence type="predicted"/>
<gene>
    <name evidence="3" type="primary">LOC108674351</name>
</gene>
<dbReference type="Gene3D" id="3.30.900.20">
    <property type="match status" value="1"/>
</dbReference>
<dbReference type="AlphaFoldDB" id="A0A8B7NVI1"/>
<evidence type="ECO:0000256" key="1">
    <source>
        <dbReference type="SAM" id="MobiDB-lite"/>
    </source>
</evidence>
<accession>A0A8B7NVI1</accession>
<name>A0A8B7NVI1_HYAAZ</name>
<dbReference type="GO" id="GO:0005634">
    <property type="term" value="C:nucleus"/>
    <property type="evidence" value="ECO:0007669"/>
    <property type="project" value="InterPro"/>
</dbReference>
<dbReference type="PANTHER" id="PTHR15681">
    <property type="entry name" value="MAD2L1-BINDING PROTEIN"/>
    <property type="match status" value="1"/>
</dbReference>
<dbReference type="RefSeq" id="XP_018017784.1">
    <property type="nucleotide sequence ID" value="XM_018162295.2"/>
</dbReference>
<protein>
    <submittedName>
        <fullName evidence="3">Uncharacterized protein LOC108674351</fullName>
    </submittedName>
</protein>
<dbReference type="GeneID" id="108674351"/>
<dbReference type="InterPro" id="IPR053729">
    <property type="entry name" value="MAD2L1BP_domain_sf"/>
</dbReference>
<keyword evidence="2" id="KW-1185">Reference proteome</keyword>
<dbReference type="InterPro" id="IPR009511">
    <property type="entry name" value="MAD1/Cdc20-bound-Mad2-bd"/>
</dbReference>
<dbReference type="KEGG" id="hazt:108674351"/>
<feature type="compositionally biased region" description="Basic and acidic residues" evidence="1">
    <location>
        <begin position="67"/>
        <end position="83"/>
    </location>
</feature>
<sequence>MKASLKKDALPINISVEHSGAHSQCTWAGLAIEVLMYILYQRQQVPLPVPVLCREVTQAQHRGIHLHSAENQKCHERDDRETSHQSTSDAKLKSHLQISRMKQIRVRQHRLWLKYFNKAQKFISTYQNILKTLEQELACTSDVKAVRFALGCSCITAKEIYTIHFPACTSAQSSISASVPTKLNNVTKLNLLKSIMSSQELLKLVNTRTGLKKVWVLLLKPSGSLSNERDDTCSNTSWIDRGNYGLVRGIKSVDIRINVAVKSADLVPASERLCSQTPNRSSRPCGRRVLQSLEDETPCGSTVPIAGGNSVTDDMKQFEILPLEYCDIDTSPGHFSTAHSSIAGSFAVPCSRPINNSRPNMEMVDASDNESYVNFTPIRPVNYDVVDMIETPISTFQTPANNLNNGWSFSHSSRNMSSVPSTCRKEIAMRETPLLSATSRTVSTSNCPAVLETPLPSSRFGRYFTFGKTTSVIETPQMLHSDSVTKQSTCKKNKFIYETPQSYMKTGNLTRTCSKVQSMQETPIRSSNTFKVHGKSVVGTDSSYFKAPEAFHTCTKVIPVIETPVVCMNKPSSHNYINRFARKGKKQLCLDDSFDELGCHRIGNLSSSINMEDEPVKGELAIVEPARRAYDANGFDAAHNLVITNVCQQNSTAIEICSNASGAQVCNCSENSVPLASSAQIEAHEEIVSNSFECKEEICGNGRSSLECSVATNKILKDEVDKEEDLIWYQLSIPIVGFLDKPVAKPVAE</sequence>
<evidence type="ECO:0000313" key="2">
    <source>
        <dbReference type="Proteomes" id="UP000694843"/>
    </source>
</evidence>
<evidence type="ECO:0000313" key="3">
    <source>
        <dbReference type="RefSeq" id="XP_018017784.1"/>
    </source>
</evidence>